<organism evidence="1 2">
    <name type="scientific">Ixodes persulcatus</name>
    <name type="common">Taiga tick</name>
    <dbReference type="NCBI Taxonomy" id="34615"/>
    <lineage>
        <taxon>Eukaryota</taxon>
        <taxon>Metazoa</taxon>
        <taxon>Ecdysozoa</taxon>
        <taxon>Arthropoda</taxon>
        <taxon>Chelicerata</taxon>
        <taxon>Arachnida</taxon>
        <taxon>Acari</taxon>
        <taxon>Parasitiformes</taxon>
        <taxon>Ixodida</taxon>
        <taxon>Ixodoidea</taxon>
        <taxon>Ixodidae</taxon>
        <taxon>Ixodinae</taxon>
        <taxon>Ixodes</taxon>
    </lineage>
</organism>
<dbReference type="EMBL" id="JABSTQ010009443">
    <property type="protein sequence ID" value="KAG0429129.1"/>
    <property type="molecule type" value="Genomic_DNA"/>
</dbReference>
<keyword evidence="2" id="KW-1185">Reference proteome</keyword>
<evidence type="ECO:0000313" key="2">
    <source>
        <dbReference type="Proteomes" id="UP000805193"/>
    </source>
</evidence>
<reference evidence="1 2" key="1">
    <citation type="journal article" date="2020" name="Cell">
        <title>Large-Scale Comparative Analyses of Tick Genomes Elucidate Their Genetic Diversity and Vector Capacities.</title>
        <authorList>
            <consortium name="Tick Genome and Microbiome Consortium (TIGMIC)"/>
            <person name="Jia N."/>
            <person name="Wang J."/>
            <person name="Shi W."/>
            <person name="Du L."/>
            <person name="Sun Y."/>
            <person name="Zhan W."/>
            <person name="Jiang J.F."/>
            <person name="Wang Q."/>
            <person name="Zhang B."/>
            <person name="Ji P."/>
            <person name="Bell-Sakyi L."/>
            <person name="Cui X.M."/>
            <person name="Yuan T.T."/>
            <person name="Jiang B.G."/>
            <person name="Yang W.F."/>
            <person name="Lam T.T."/>
            <person name="Chang Q.C."/>
            <person name="Ding S.J."/>
            <person name="Wang X.J."/>
            <person name="Zhu J.G."/>
            <person name="Ruan X.D."/>
            <person name="Zhao L."/>
            <person name="Wei J.T."/>
            <person name="Ye R.Z."/>
            <person name="Que T.C."/>
            <person name="Du C.H."/>
            <person name="Zhou Y.H."/>
            <person name="Cheng J.X."/>
            <person name="Dai P.F."/>
            <person name="Guo W.B."/>
            <person name="Han X.H."/>
            <person name="Huang E.J."/>
            <person name="Li L.F."/>
            <person name="Wei W."/>
            <person name="Gao Y.C."/>
            <person name="Liu J.Z."/>
            <person name="Shao H.Z."/>
            <person name="Wang X."/>
            <person name="Wang C.C."/>
            <person name="Yang T.C."/>
            <person name="Huo Q.B."/>
            <person name="Li W."/>
            <person name="Chen H.Y."/>
            <person name="Chen S.E."/>
            <person name="Zhou L.G."/>
            <person name="Ni X.B."/>
            <person name="Tian J.H."/>
            <person name="Sheng Y."/>
            <person name="Liu T."/>
            <person name="Pan Y.S."/>
            <person name="Xia L.Y."/>
            <person name="Li J."/>
            <person name="Zhao F."/>
            <person name="Cao W.C."/>
        </authorList>
    </citation>
    <scope>NUCLEOTIDE SEQUENCE [LARGE SCALE GENOMIC DNA]</scope>
    <source>
        <strain evidence="1">Iper-2018</strain>
    </source>
</reference>
<dbReference type="Proteomes" id="UP000805193">
    <property type="component" value="Unassembled WGS sequence"/>
</dbReference>
<sequence length="288" mass="33222">MRKGSATVPVADCSTRYYDSQLKNDMKMSEYLDYWQGTVKSEQTSMKRGCLYLKDWHFVRDFANYEAYVTPVYFTSDWLNEFWGERTDVKDDCRFVYMGPKGSWTPFHADVFGSYSWSANVCGRKLWHLFPPGDEDALRDSEGKLPYDVTLPECARSDTVKKLGITVTQEAGEVIFVPSGWHHQVHNLEDTISINHNWFNGCNIDIVWKSLLKALDDVEKEICELRDTEGPNAYLFSVLSNPYKRLVIYWHRVNLVAKFCGNLWPRCYCLFLAGLWNDLSGGGGVFCV</sequence>
<gene>
    <name evidence="1" type="ORF">HPB47_023936</name>
</gene>
<proteinExistence type="predicted"/>
<name>A0AC60Q5M3_IXOPE</name>
<comment type="caution">
    <text evidence="1">The sequence shown here is derived from an EMBL/GenBank/DDBJ whole genome shotgun (WGS) entry which is preliminary data.</text>
</comment>
<accession>A0AC60Q5M3</accession>
<protein>
    <submittedName>
        <fullName evidence="1">Uncharacterized protein</fullName>
    </submittedName>
</protein>
<evidence type="ECO:0000313" key="1">
    <source>
        <dbReference type="EMBL" id="KAG0429129.1"/>
    </source>
</evidence>